<name>A0A7R9BXX1_9CRUS</name>
<sequence length="143" mass="16359">MRRRTDELGLRVVKGCGAPLTPAAVSAKSGNRKACVELSSCDSAPLRFALLDAALCWNLKHLRPRRLMRTWWKGAMKNRDENLVCTLACLPAVDLNQPTVWDFIISREIENCYQTEDSTEIWVQYRERVGSERRWMIDSASSE</sequence>
<protein>
    <submittedName>
        <fullName evidence="1">Uncharacterized protein</fullName>
    </submittedName>
</protein>
<dbReference type="Proteomes" id="UP000678499">
    <property type="component" value="Unassembled WGS sequence"/>
</dbReference>
<gene>
    <name evidence="1" type="ORF">NMOB1V02_LOCUS9919</name>
</gene>
<evidence type="ECO:0000313" key="2">
    <source>
        <dbReference type="Proteomes" id="UP000678499"/>
    </source>
</evidence>
<dbReference type="EMBL" id="OA885725">
    <property type="protein sequence ID" value="CAD7282290.1"/>
    <property type="molecule type" value="Genomic_DNA"/>
</dbReference>
<dbReference type="EMBL" id="CAJPEX010003688">
    <property type="protein sequence ID" value="CAG0922442.1"/>
    <property type="molecule type" value="Genomic_DNA"/>
</dbReference>
<dbReference type="AlphaFoldDB" id="A0A7R9BXX1"/>
<organism evidence="1">
    <name type="scientific">Notodromas monacha</name>
    <dbReference type="NCBI Taxonomy" id="399045"/>
    <lineage>
        <taxon>Eukaryota</taxon>
        <taxon>Metazoa</taxon>
        <taxon>Ecdysozoa</taxon>
        <taxon>Arthropoda</taxon>
        <taxon>Crustacea</taxon>
        <taxon>Oligostraca</taxon>
        <taxon>Ostracoda</taxon>
        <taxon>Podocopa</taxon>
        <taxon>Podocopida</taxon>
        <taxon>Cypridocopina</taxon>
        <taxon>Cypridoidea</taxon>
        <taxon>Cyprididae</taxon>
        <taxon>Notodromas</taxon>
    </lineage>
</organism>
<proteinExistence type="predicted"/>
<reference evidence="1" key="1">
    <citation type="submission" date="2020-11" db="EMBL/GenBank/DDBJ databases">
        <authorList>
            <person name="Tran Van P."/>
        </authorList>
    </citation>
    <scope>NUCLEOTIDE SEQUENCE</scope>
</reference>
<accession>A0A7R9BXX1</accession>
<keyword evidence="2" id="KW-1185">Reference proteome</keyword>
<evidence type="ECO:0000313" key="1">
    <source>
        <dbReference type="EMBL" id="CAD7282290.1"/>
    </source>
</evidence>